<dbReference type="GO" id="GO:0016779">
    <property type="term" value="F:nucleotidyltransferase activity"/>
    <property type="evidence" value="ECO:0007669"/>
    <property type="project" value="UniProtKB-KW"/>
</dbReference>
<dbReference type="Gene3D" id="3.40.1310.20">
    <property type="match status" value="1"/>
</dbReference>
<dbReference type="PRINTS" id="PR00228">
    <property type="entry name" value="GEMCOATCLVL1"/>
</dbReference>
<dbReference type="InterPro" id="IPR001191">
    <property type="entry name" value="Gemini_AL1_REP"/>
</dbReference>
<evidence type="ECO:0000256" key="11">
    <source>
        <dbReference type="ARBA" id="ARBA00022723"/>
    </source>
</evidence>
<feature type="active site" description="For DNA cleavage activity" evidence="17">
    <location>
        <position position="140"/>
    </location>
</feature>
<evidence type="ECO:0000259" key="21">
    <source>
        <dbReference type="PROSITE" id="PS52020"/>
    </source>
</evidence>
<evidence type="ECO:0000256" key="20">
    <source>
        <dbReference type="SAM" id="MobiDB-lite"/>
    </source>
</evidence>
<keyword evidence="12" id="KW-0547">Nucleotide-binding</keyword>
<evidence type="ECO:0000256" key="2">
    <source>
        <dbReference type="ARBA" id="ARBA00006240"/>
    </source>
</evidence>
<evidence type="ECO:0000256" key="9">
    <source>
        <dbReference type="ARBA" id="ARBA00022705"/>
    </source>
</evidence>
<evidence type="ECO:0000256" key="8">
    <source>
        <dbReference type="ARBA" id="ARBA00022695"/>
    </source>
</evidence>
<keyword evidence="9" id="KW-0235">DNA replication</keyword>
<evidence type="ECO:0000256" key="13">
    <source>
        <dbReference type="ARBA" id="ARBA00022759"/>
    </source>
</evidence>
<keyword evidence="5" id="KW-0678">Repressor</keyword>
<evidence type="ECO:0000256" key="5">
    <source>
        <dbReference type="ARBA" id="ARBA00022491"/>
    </source>
</evidence>
<sequence length="387" mass="44542">MSAFGNHFVHTPSVQARVFNPMPGSDYPSEEEDLHQQNNPVGPDPPRRNFQFKSPNAFLTYPRCLLTPFEAGQHLWEVARHWTPSYVLASSESHQDGTPHLHVLLQTMRPMSTRDPGFFDIQGYHPNIQASRSPNKTREYILKSPITVYSRGTFIPRAGTSGAGYGSTPVPKRNEIMRGIIETTTNKAEYLSEVQKAFPFEWATKLQQFEYSAERLFPTLPSPFVPPHTPSEPDLHCYETIRSWKDENIFQGDAASRTTRPRSLYIVGPTRTGKTTWARSIDPVNHNYWQNGVDFLKYRKSAKYNVLDDIPFKFCPCWKQLVGGQKDYTVNPKYARRMEVPGGIPSIILVNYDEDWLKVMTPAQLEYFYDNCVVYQMELHEKFYTPS</sequence>
<evidence type="ECO:0000256" key="4">
    <source>
        <dbReference type="ARBA" id="ARBA00014531"/>
    </source>
</evidence>
<dbReference type="InterPro" id="IPR027417">
    <property type="entry name" value="P-loop_NTPase"/>
</dbReference>
<feature type="binding site" evidence="18">
    <location>
        <position position="92"/>
    </location>
    <ligand>
        <name>a divalent metal cation</name>
        <dbReference type="ChEBI" id="CHEBI:60240"/>
    </ligand>
</feature>
<keyword evidence="14 19" id="KW-0378">Hydrolase</keyword>
<evidence type="ECO:0000256" key="17">
    <source>
        <dbReference type="PIRSR" id="PIRSR601191-1"/>
    </source>
</evidence>
<keyword evidence="16" id="KW-0238">DNA-binding</keyword>
<comment type="cofactor">
    <cofactor evidence="18">
        <name>Mg(2+)</name>
        <dbReference type="ChEBI" id="CHEBI:18420"/>
    </cofactor>
    <cofactor evidence="18">
        <name>Mn(2+)</name>
        <dbReference type="ChEBI" id="CHEBI:29035"/>
    </cofactor>
    <text evidence="18">Divalent metal cations, possibly Mg(2+) or Mn(2+).</text>
</comment>
<dbReference type="Pfam" id="PF00799">
    <property type="entry name" value="Gemini_AL1"/>
    <property type="match status" value="1"/>
</dbReference>
<comment type="similarity">
    <text evidence="2 19">Belongs to the geminiviridae Rep protein family.</text>
</comment>
<dbReference type="EMBL" id="KT717933">
    <property type="protein sequence ID" value="ALJ51625.1"/>
    <property type="molecule type" value="Genomic_DNA"/>
</dbReference>
<evidence type="ECO:0000256" key="1">
    <source>
        <dbReference type="ARBA" id="ARBA00004147"/>
    </source>
</evidence>
<evidence type="ECO:0000256" key="3">
    <source>
        <dbReference type="ARBA" id="ARBA00011488"/>
    </source>
</evidence>
<keyword evidence="6 19" id="KW-1048">Host nucleus</keyword>
<protein>
    <recommendedName>
        <fullName evidence="4 19">Replication-associated protein</fullName>
        <shortName evidence="19">Rep</shortName>
        <ecNumber evidence="19">3.1.21.-</ecNumber>
    </recommendedName>
</protein>
<name>A0A0S1CL68_9GEMI</name>
<evidence type="ECO:0000256" key="19">
    <source>
        <dbReference type="RuleBase" id="RU361249"/>
    </source>
</evidence>
<proteinExistence type="inferred from homology"/>
<keyword evidence="11 18" id="KW-0479">Metal-binding</keyword>
<evidence type="ECO:0000256" key="10">
    <source>
        <dbReference type="ARBA" id="ARBA00022722"/>
    </source>
</evidence>
<dbReference type="SUPFAM" id="SSF55464">
    <property type="entry name" value="Origin of replication-binding domain, RBD-like"/>
    <property type="match status" value="1"/>
</dbReference>
<comment type="subunit">
    <text evidence="3">Homooligomer. Rep binds to repeated DNA motifs (iterons). Forms the O-complex, which is a Rep-DNA complex involved in the initiation of RCR. Part of the C- and V-complexes which are RepA-Rep-DNA complexes involved in the c-sense and v-sense transcription.</text>
</comment>
<evidence type="ECO:0000256" key="15">
    <source>
        <dbReference type="ARBA" id="ARBA00023124"/>
    </source>
</evidence>
<feature type="binding site" evidence="18">
    <location>
        <position position="100"/>
    </location>
    <ligand>
        <name>a divalent metal cation</name>
        <dbReference type="ChEBI" id="CHEBI:60240"/>
    </ligand>
</feature>
<evidence type="ECO:0000256" key="14">
    <source>
        <dbReference type="ARBA" id="ARBA00022801"/>
    </source>
</evidence>
<feature type="region of interest" description="Disordered" evidence="20">
    <location>
        <begin position="15"/>
        <end position="49"/>
    </location>
</feature>
<evidence type="ECO:0000256" key="7">
    <source>
        <dbReference type="ARBA" id="ARBA00022679"/>
    </source>
</evidence>
<keyword evidence="13" id="KW-0255">Endonuclease</keyword>
<dbReference type="GO" id="GO:0000166">
    <property type="term" value="F:nucleotide binding"/>
    <property type="evidence" value="ECO:0007669"/>
    <property type="project" value="UniProtKB-KW"/>
</dbReference>
<dbReference type="InterPro" id="IPR022692">
    <property type="entry name" value="Gemini_AL1_REP_central"/>
</dbReference>
<reference evidence="22" key="1">
    <citation type="journal article" date="2015" name="Virol. J.">
        <title>Identification and characterization of a maize-associated mastrevirus in China by deep sequencing small RNA populations.</title>
        <authorList>
            <person name="Chen S."/>
            <person name="Huang Q."/>
            <person name="Wu L."/>
            <person name="Qian Y."/>
        </authorList>
    </citation>
    <scope>NUCLEOTIDE SEQUENCE</scope>
    <source>
        <strain evidence="22">YN</strain>
    </source>
</reference>
<dbReference type="GO" id="GO:0005198">
    <property type="term" value="F:structural molecule activity"/>
    <property type="evidence" value="ECO:0007669"/>
    <property type="project" value="InterPro"/>
</dbReference>
<evidence type="ECO:0000256" key="18">
    <source>
        <dbReference type="PIRSR" id="PIRSR601191-2"/>
    </source>
</evidence>
<keyword evidence="10" id="KW-0540">Nuclease</keyword>
<keyword evidence="15" id="KW-0190">Covalent protein-DNA linkage</keyword>
<dbReference type="PRINTS" id="PR00227">
    <property type="entry name" value="GEMCOATAL1"/>
</dbReference>
<dbReference type="Pfam" id="PF08283">
    <property type="entry name" value="Gemini_AL1_M"/>
    <property type="match status" value="1"/>
</dbReference>
<dbReference type="InterPro" id="IPR049912">
    <property type="entry name" value="CRESS_DNA_REP"/>
</dbReference>
<dbReference type="GO" id="GO:0016888">
    <property type="term" value="F:DNA endonuclease activity, producing 5'-phosphomonoesters"/>
    <property type="evidence" value="ECO:0007669"/>
    <property type="project" value="InterPro"/>
</dbReference>
<dbReference type="GO" id="GO:0042025">
    <property type="term" value="C:host cell nucleus"/>
    <property type="evidence" value="ECO:0007669"/>
    <property type="project" value="UniProtKB-SubCell"/>
</dbReference>
<feature type="domain" description="CRESS-DNA virus Rep endonuclease" evidence="21">
    <location>
        <begin position="51"/>
        <end position="154"/>
    </location>
</feature>
<organism evidence="22">
    <name type="scientific">Maize streak Reunion virus</name>
    <dbReference type="NCBI Taxonomy" id="1182518"/>
    <lineage>
        <taxon>Viruses</taxon>
        <taxon>Monodnaviria</taxon>
        <taxon>Shotokuvirae</taxon>
        <taxon>Cressdnaviricota</taxon>
        <taxon>Repensiviricetes</taxon>
        <taxon>Geplafuvirales</taxon>
        <taxon>Geminiviridae</taxon>
        <taxon>Mastrevirus</taxon>
        <taxon>Mastrevirus bourbonense</taxon>
    </lineage>
</organism>
<comment type="subcellular location">
    <subcellularLocation>
        <location evidence="1 19">Host nucleus</location>
    </subcellularLocation>
</comment>
<feature type="binding site" evidence="18">
    <location>
        <position position="102"/>
    </location>
    <ligand>
        <name>a divalent metal cation</name>
        <dbReference type="ChEBI" id="CHEBI:60240"/>
    </ligand>
</feature>
<dbReference type="SUPFAM" id="SSF52540">
    <property type="entry name" value="P-loop containing nucleoside triphosphate hydrolases"/>
    <property type="match status" value="1"/>
</dbReference>
<keyword evidence="7" id="KW-0808">Transferase</keyword>
<dbReference type="GO" id="GO:0003677">
    <property type="term" value="F:DNA binding"/>
    <property type="evidence" value="ECO:0007669"/>
    <property type="project" value="UniProtKB-KW"/>
</dbReference>
<evidence type="ECO:0000256" key="16">
    <source>
        <dbReference type="ARBA" id="ARBA00023125"/>
    </source>
</evidence>
<dbReference type="GO" id="GO:0006260">
    <property type="term" value="P:DNA replication"/>
    <property type="evidence" value="ECO:0007669"/>
    <property type="project" value="UniProtKB-KW"/>
</dbReference>
<dbReference type="GO" id="GO:0046872">
    <property type="term" value="F:metal ion binding"/>
    <property type="evidence" value="ECO:0007669"/>
    <property type="project" value="UniProtKB-KW"/>
</dbReference>
<dbReference type="EC" id="3.1.21.-" evidence="19"/>
<accession>A0A0S1CL68</accession>
<keyword evidence="8" id="KW-0548">Nucleotidyltransferase</keyword>
<dbReference type="InterPro" id="IPR001301">
    <property type="entry name" value="Gemini_AL1_CLV"/>
</dbReference>
<evidence type="ECO:0000256" key="6">
    <source>
        <dbReference type="ARBA" id="ARBA00022562"/>
    </source>
</evidence>
<evidence type="ECO:0000313" key="22">
    <source>
        <dbReference type="EMBL" id="ALJ51625.1"/>
    </source>
</evidence>
<dbReference type="PROSITE" id="PS52020">
    <property type="entry name" value="CRESS_DNA_REP"/>
    <property type="match status" value="1"/>
</dbReference>
<evidence type="ECO:0000256" key="12">
    <source>
        <dbReference type="ARBA" id="ARBA00022741"/>
    </source>
</evidence>